<proteinExistence type="predicted"/>
<dbReference type="STRING" id="167879.CPS_4296"/>
<dbReference type="AlphaFoldDB" id="Q47W76"/>
<accession>Q47W76</accession>
<dbReference type="Proteomes" id="UP000000547">
    <property type="component" value="Chromosome"/>
</dbReference>
<dbReference type="EMBL" id="CP000083">
    <property type="protein sequence ID" value="AAZ25883.1"/>
    <property type="molecule type" value="Genomic_DNA"/>
</dbReference>
<organism evidence="2 3">
    <name type="scientific">Colwellia psychrerythraea (strain 34H / ATCC BAA-681)</name>
    <name type="common">Vibrio psychroerythus</name>
    <dbReference type="NCBI Taxonomy" id="167879"/>
    <lineage>
        <taxon>Bacteria</taxon>
        <taxon>Pseudomonadati</taxon>
        <taxon>Pseudomonadota</taxon>
        <taxon>Gammaproteobacteria</taxon>
        <taxon>Alteromonadales</taxon>
        <taxon>Colwelliaceae</taxon>
        <taxon>Colwellia</taxon>
    </lineage>
</organism>
<name>Q47W76_COLP3</name>
<dbReference type="PROSITE" id="PS51257">
    <property type="entry name" value="PROKAR_LIPOPROTEIN"/>
    <property type="match status" value="1"/>
</dbReference>
<evidence type="ECO:0000313" key="2">
    <source>
        <dbReference type="EMBL" id="AAZ25883.1"/>
    </source>
</evidence>
<feature type="transmembrane region" description="Helical" evidence="1">
    <location>
        <begin position="12"/>
        <end position="30"/>
    </location>
</feature>
<dbReference type="KEGG" id="cps:CPS_4296"/>
<protein>
    <submittedName>
        <fullName evidence="2">Putative lipoprotein</fullName>
    </submittedName>
</protein>
<sequence>MKINFDSIKIITVYISSAVFSIACASFIIGG</sequence>
<keyword evidence="2" id="KW-0449">Lipoprotein</keyword>
<evidence type="ECO:0000313" key="3">
    <source>
        <dbReference type="Proteomes" id="UP000000547"/>
    </source>
</evidence>
<keyword evidence="1" id="KW-0472">Membrane</keyword>
<gene>
    <name evidence="2" type="ordered locus">CPS_4296</name>
</gene>
<reference evidence="2" key="1">
    <citation type="journal article" date="2005" name="Proc. Natl. Acad. Sci. U.S.A.">
        <title>The psychrophilic lifestyle as revealed by the genome sequence of Colwellia psychrerythraea 34H through genomic and proteomic analyses.</title>
        <authorList>
            <person name="Methe B.A."/>
            <person name="Nelson K.E."/>
            <person name="Deming J.W."/>
            <person name="Momen B."/>
            <person name="Melamud E."/>
            <person name="Zhang X."/>
            <person name="Moult J."/>
            <person name="Madupu R."/>
            <person name="Nelson W.C."/>
            <person name="Dodson R.J."/>
            <person name="Brinkac L.M."/>
            <person name="Daugherty S.C."/>
            <person name="Durkin A.S."/>
            <person name="DeBoy R.T."/>
            <person name="Kolonay J.F."/>
            <person name="Sullivan S.A."/>
            <person name="Zhou L."/>
            <person name="Davidsen T.M."/>
            <person name="Wu M."/>
            <person name="Huston A.L."/>
            <person name="Lewis M."/>
            <person name="Weaver B."/>
            <person name="Weidman J.F."/>
            <person name="Khouri H."/>
            <person name="Utterback T.R."/>
            <person name="Feldblyum T.V."/>
            <person name="Fraser C.M."/>
        </authorList>
    </citation>
    <scope>NUCLEOTIDE SEQUENCE [LARGE SCALE GENOMIC DNA]</scope>
    <source>
        <strain evidence="2">34H</strain>
    </source>
</reference>
<dbReference type="HOGENOM" id="CLU_3395946_0_0_6"/>
<keyword evidence="1" id="KW-0812">Transmembrane</keyword>
<keyword evidence="1" id="KW-1133">Transmembrane helix</keyword>
<evidence type="ECO:0000256" key="1">
    <source>
        <dbReference type="SAM" id="Phobius"/>
    </source>
</evidence>